<protein>
    <submittedName>
        <fullName evidence="1">Uncharacterized protein</fullName>
    </submittedName>
</protein>
<gene>
    <name evidence="1" type="ORF">vB_Pae_PS9N_00050</name>
</gene>
<evidence type="ECO:0000313" key="2">
    <source>
        <dbReference type="Proteomes" id="UP000221505"/>
    </source>
</evidence>
<dbReference type="EMBL" id="KM434185">
    <property type="protein sequence ID" value="AIW01701.1"/>
    <property type="molecule type" value="Genomic_DNA"/>
</dbReference>
<proteinExistence type="predicted"/>
<evidence type="ECO:0000313" key="1">
    <source>
        <dbReference type="EMBL" id="AIW01701.1"/>
    </source>
</evidence>
<accession>A0A0K0L9A7</accession>
<organism evidence="1 2">
    <name type="scientific">Pseudomonas phage vB_Pae_PS9N</name>
    <dbReference type="NCBI Taxonomy" id="1542091"/>
    <lineage>
        <taxon>Viruses</taxon>
        <taxon>Duplodnaviria</taxon>
        <taxon>Heunggongvirae</taxon>
        <taxon>Uroviricota</taxon>
        <taxon>Caudoviricetes</taxon>
        <taxon>Jondennisvirinae</taxon>
        <taxon>Septimatrevirus</taxon>
        <taxon>Septimatrevirus kakheti25</taxon>
    </lineage>
</organism>
<dbReference type="Proteomes" id="UP000221505">
    <property type="component" value="Segment"/>
</dbReference>
<reference evidence="2" key="1">
    <citation type="submission" date="2014-08" db="EMBL/GenBank/DDBJ databases">
        <title>Genomic characteristic of vB_Pae_PS9N - a new member of Pseudomonas aeruginosa phi73-like phages.</title>
        <authorList>
            <person name="Glowacka A."/>
            <person name="Dabrowski K."/>
            <person name="Hejnowicz M.S."/>
            <person name="Gawor J."/>
            <person name="Weber-Dabrowska B."/>
            <person name="Lobocka M.B."/>
        </authorList>
    </citation>
    <scope>NUCLEOTIDE SEQUENCE [LARGE SCALE GENOMIC DNA]</scope>
</reference>
<sequence length="98" mass="11067">MANIIAELTARIEEYRKDNKNPCKNYKTEAAAEKATAKAAEHIGNYFAKTGEGRPARYVVFYVEAWGRWVGCIELSEVLRRPESTGGYLGIEPGFFKF</sequence>
<name>A0A0K0L9A7_9CAUD</name>